<dbReference type="PIRSF" id="PIRSF037505">
    <property type="entry name" value="Betaine_HMT"/>
    <property type="match status" value="1"/>
</dbReference>
<feature type="domain" description="Hcy-binding" evidence="4">
    <location>
        <begin position="1"/>
        <end position="289"/>
    </location>
</feature>
<feature type="binding site" evidence="3">
    <location>
        <position position="202"/>
    </location>
    <ligand>
        <name>Zn(2+)</name>
        <dbReference type="ChEBI" id="CHEBI:29105"/>
    </ligand>
</feature>
<dbReference type="PROSITE" id="PS50970">
    <property type="entry name" value="HCY"/>
    <property type="match status" value="1"/>
</dbReference>
<sequence length="303" mass="31929">MIEQPSITILDGPMGTELDRRGIDLPPPLWSASAIASAPQAIESIHRDYASAGASVHTAATFRTQSRSSGADWQRLTRQAIAITRRSVPSHHRVAGSLAPLEDCYRPDLSPANVSHARSSCLSEHRAMADCLAEFGCDLILCETFSHGGEAIIAVKAAVGTSVPTWLALTAGYDGSLMTPGEMSEIAKRVEQFGVDAILVNCTPATQTLRFVAALANANLSVPIGAYANAGNRDEGIGWEESDNANQEDSESVKQYVQLAQQWCDAGATILGGCCGTGPAHIRGVSRMLEGDSDDSGEYGSGP</sequence>
<dbReference type="InterPro" id="IPR036589">
    <property type="entry name" value="HCY_dom_sf"/>
</dbReference>
<keyword evidence="3" id="KW-0479">Metal-binding</keyword>
<evidence type="ECO:0000259" key="4">
    <source>
        <dbReference type="PROSITE" id="PS50970"/>
    </source>
</evidence>
<dbReference type="SUPFAM" id="SSF82282">
    <property type="entry name" value="Homocysteine S-methyltransferase"/>
    <property type="match status" value="1"/>
</dbReference>
<comment type="caution">
    <text evidence="5">The sequence shown here is derived from an EMBL/GenBank/DDBJ whole genome shotgun (WGS) entry which is preliminary data.</text>
</comment>
<proteinExistence type="predicted"/>
<feature type="binding site" evidence="3">
    <location>
        <position position="274"/>
    </location>
    <ligand>
        <name>Zn(2+)</name>
        <dbReference type="ChEBI" id="CHEBI:29105"/>
    </ligand>
</feature>
<keyword evidence="1 3" id="KW-0489">Methyltransferase</keyword>
<comment type="cofactor">
    <cofactor evidence="3">
        <name>Zn(2+)</name>
        <dbReference type="ChEBI" id="CHEBI:29105"/>
    </cofactor>
</comment>
<accession>A0ABT7PN28</accession>
<dbReference type="PANTHER" id="PTHR11103:SF18">
    <property type="entry name" value="SLR1189 PROTEIN"/>
    <property type="match status" value="1"/>
</dbReference>
<dbReference type="RefSeq" id="WP_289165455.1">
    <property type="nucleotide sequence ID" value="NZ_JASZZN010000017.1"/>
</dbReference>
<organism evidence="5 6">
    <name type="scientific">Roseiconus lacunae</name>
    <dbReference type="NCBI Taxonomy" id="2605694"/>
    <lineage>
        <taxon>Bacteria</taxon>
        <taxon>Pseudomonadati</taxon>
        <taxon>Planctomycetota</taxon>
        <taxon>Planctomycetia</taxon>
        <taxon>Pirellulales</taxon>
        <taxon>Pirellulaceae</taxon>
        <taxon>Roseiconus</taxon>
    </lineage>
</organism>
<evidence type="ECO:0000313" key="6">
    <source>
        <dbReference type="Proteomes" id="UP001239462"/>
    </source>
</evidence>
<evidence type="ECO:0000256" key="1">
    <source>
        <dbReference type="ARBA" id="ARBA00022603"/>
    </source>
</evidence>
<keyword evidence="3" id="KW-0862">Zinc</keyword>
<evidence type="ECO:0000256" key="2">
    <source>
        <dbReference type="ARBA" id="ARBA00022679"/>
    </source>
</evidence>
<dbReference type="PANTHER" id="PTHR11103">
    <property type="entry name" value="SLR1189 PROTEIN"/>
    <property type="match status" value="1"/>
</dbReference>
<dbReference type="Pfam" id="PF02574">
    <property type="entry name" value="S-methyl_trans"/>
    <property type="match status" value="1"/>
</dbReference>
<dbReference type="InterPro" id="IPR017226">
    <property type="entry name" value="BHMT-like"/>
</dbReference>
<dbReference type="InterPro" id="IPR003726">
    <property type="entry name" value="HCY_dom"/>
</dbReference>
<keyword evidence="2 3" id="KW-0808">Transferase</keyword>
<feature type="binding site" evidence="3">
    <location>
        <position position="275"/>
    </location>
    <ligand>
        <name>Zn(2+)</name>
        <dbReference type="ChEBI" id="CHEBI:29105"/>
    </ligand>
</feature>
<reference evidence="5 6" key="1">
    <citation type="submission" date="2023-06" db="EMBL/GenBank/DDBJ databases">
        <title>Roseiconus lacunae JC819 isolated from Gulf of Mannar region, Tamil Nadu.</title>
        <authorList>
            <person name="Pk S."/>
            <person name="Ch S."/>
            <person name="Ch V.R."/>
        </authorList>
    </citation>
    <scope>NUCLEOTIDE SEQUENCE [LARGE SCALE GENOMIC DNA]</scope>
    <source>
        <strain evidence="5 6">JC819</strain>
    </source>
</reference>
<gene>
    <name evidence="5" type="ORF">QTN89_20720</name>
</gene>
<keyword evidence="6" id="KW-1185">Reference proteome</keyword>
<dbReference type="Proteomes" id="UP001239462">
    <property type="component" value="Unassembled WGS sequence"/>
</dbReference>
<dbReference type="Gene3D" id="3.20.20.330">
    <property type="entry name" value="Homocysteine-binding-like domain"/>
    <property type="match status" value="1"/>
</dbReference>
<dbReference type="EMBL" id="JASZZN010000017">
    <property type="protein sequence ID" value="MDM4017883.1"/>
    <property type="molecule type" value="Genomic_DNA"/>
</dbReference>
<evidence type="ECO:0000256" key="3">
    <source>
        <dbReference type="PROSITE-ProRule" id="PRU00333"/>
    </source>
</evidence>
<name>A0ABT7PN28_9BACT</name>
<protein>
    <submittedName>
        <fullName evidence="5">Homocysteine S-methyltransferase family protein</fullName>
    </submittedName>
</protein>
<evidence type="ECO:0000313" key="5">
    <source>
        <dbReference type="EMBL" id="MDM4017883.1"/>
    </source>
</evidence>